<reference evidence="2 3" key="1">
    <citation type="submission" date="2017-03" db="EMBL/GenBank/DDBJ databases">
        <title>Genomes of endolithic fungi from Antarctica.</title>
        <authorList>
            <person name="Coleine C."/>
            <person name="Masonjones S."/>
            <person name="Stajich J.E."/>
        </authorList>
    </citation>
    <scope>NUCLEOTIDE SEQUENCE [LARGE SCALE GENOMIC DNA]</scope>
    <source>
        <strain evidence="2 3">CCFEE 5184</strain>
    </source>
</reference>
<evidence type="ECO:0000313" key="2">
    <source>
        <dbReference type="EMBL" id="TKA66715.1"/>
    </source>
</evidence>
<comment type="caution">
    <text evidence="2">The sequence shown here is derived from an EMBL/GenBank/DDBJ whole genome shotgun (WGS) entry which is preliminary data.</text>
</comment>
<evidence type="ECO:0000256" key="1">
    <source>
        <dbReference type="SAM" id="MobiDB-lite"/>
    </source>
</evidence>
<dbReference type="EMBL" id="NAJQ01000625">
    <property type="protein sequence ID" value="TKA66715.1"/>
    <property type="molecule type" value="Genomic_DNA"/>
</dbReference>
<name>A0A4U0WXY0_9PEZI</name>
<feature type="region of interest" description="Disordered" evidence="1">
    <location>
        <begin position="62"/>
        <end position="87"/>
    </location>
</feature>
<proteinExistence type="predicted"/>
<evidence type="ECO:0000313" key="3">
    <source>
        <dbReference type="Proteomes" id="UP000309340"/>
    </source>
</evidence>
<protein>
    <submittedName>
        <fullName evidence="2">Uncharacterized protein</fullName>
    </submittedName>
</protein>
<dbReference type="Proteomes" id="UP000309340">
    <property type="component" value="Unassembled WGS sequence"/>
</dbReference>
<keyword evidence="3" id="KW-1185">Reference proteome</keyword>
<dbReference type="OrthoDB" id="3830390at2759"/>
<gene>
    <name evidence="2" type="ORF">B0A55_09994</name>
</gene>
<organism evidence="2 3">
    <name type="scientific">Friedmanniomyces simplex</name>
    <dbReference type="NCBI Taxonomy" id="329884"/>
    <lineage>
        <taxon>Eukaryota</taxon>
        <taxon>Fungi</taxon>
        <taxon>Dikarya</taxon>
        <taxon>Ascomycota</taxon>
        <taxon>Pezizomycotina</taxon>
        <taxon>Dothideomycetes</taxon>
        <taxon>Dothideomycetidae</taxon>
        <taxon>Mycosphaerellales</taxon>
        <taxon>Teratosphaeriaceae</taxon>
        <taxon>Friedmanniomyces</taxon>
    </lineage>
</organism>
<dbReference type="AlphaFoldDB" id="A0A4U0WXY0"/>
<sequence length="133" mass="14512">MATSDAKPFLTTLPTELQLNIASHLLQHICTTIRNVVNEQTLVLAPPLGKRQYRRLRELSQQATEMKTESESEWGFPPTKDGEGGTDVLTKEGRVAMGLPVLKGKGGQGLRYALRQGGELERLRAAADGDVQG</sequence>
<accession>A0A4U0WXY0</accession>